<dbReference type="CDD" id="cd02973">
    <property type="entry name" value="TRX_GRX_like"/>
    <property type="match status" value="1"/>
</dbReference>
<protein>
    <submittedName>
        <fullName evidence="3">NEQ459</fullName>
    </submittedName>
</protein>
<dbReference type="HOGENOM" id="CLU_082677_0_0_2"/>
<dbReference type="PANTHER" id="PTHR37170:SF1">
    <property type="entry name" value="GLUTAREDOXIN-LIKE PROTEIN"/>
    <property type="match status" value="1"/>
</dbReference>
<sequence length="239" mass="27436">MPKLFSPQDAELLKKEFEKLKNPVVFGLVVDKDREPLHVHDETGHHDMDANEMAEMLLSDLKEISNGKIDYKVYDKSEKKEFCPEGESKYCGPILFFEDSPNVRYYGLPFGEEMPPFLDDIVTKGTGEPMLPPKAIELAKEIDQKLQEPIYVYVFITPTCPNCPYATEATHQLGLISNKVHAYMIEAYEFPDWADKYNVYGVPKIVIKDSKGNTLDEWEGTFRIPMACYERILEAINKL</sequence>
<dbReference type="KEGG" id="neq:NEQ459"/>
<dbReference type="Gene3D" id="3.40.30.80">
    <property type="match status" value="1"/>
</dbReference>
<dbReference type="InterPro" id="IPR036249">
    <property type="entry name" value="Thioredoxin-like_sf"/>
</dbReference>
<comment type="similarity">
    <text evidence="1">Belongs to the glutaredoxin family.</text>
</comment>
<dbReference type="PANTHER" id="PTHR37170">
    <property type="entry name" value="GLUTAREDOXIN-RELATED"/>
    <property type="match status" value="1"/>
</dbReference>
<feature type="domain" description="Thioredoxin-like fold" evidence="2">
    <location>
        <begin position="153"/>
        <end position="209"/>
    </location>
</feature>
<dbReference type="PROSITE" id="PS51354">
    <property type="entry name" value="GLUTAREDOXIN_2"/>
    <property type="match status" value="1"/>
</dbReference>
<dbReference type="BioCyc" id="NEQU228908:GJB6-487-MONOMER"/>
<dbReference type="STRING" id="228908.NEQ459"/>
<proteinExistence type="inferred from homology"/>
<accession>Q74MY8</accession>
<name>Q74MY8_NANEQ</name>
<evidence type="ECO:0000313" key="3">
    <source>
        <dbReference type="EMBL" id="AAR39303.1"/>
    </source>
</evidence>
<keyword evidence="4" id="KW-1185">Reference proteome</keyword>
<dbReference type="SUPFAM" id="SSF52833">
    <property type="entry name" value="Thioredoxin-like"/>
    <property type="match status" value="1"/>
</dbReference>
<dbReference type="AlphaFoldDB" id="Q74MY8"/>
<dbReference type="EMBL" id="AE017199">
    <property type="protein sequence ID" value="AAR39303.1"/>
    <property type="molecule type" value="Genomic_DNA"/>
</dbReference>
<gene>
    <name evidence="3" type="ordered locus">NEQ459</name>
</gene>
<organism evidence="3 4">
    <name type="scientific">Nanoarchaeum equitans (strain Kin4-M)</name>
    <dbReference type="NCBI Taxonomy" id="228908"/>
    <lineage>
        <taxon>Archaea</taxon>
        <taxon>Nanobdellota</taxon>
        <taxon>Candidatus Nanoarchaeia</taxon>
        <taxon>Nanoarchaeales</taxon>
        <taxon>Nanoarchaeaceae</taxon>
        <taxon>Nanoarchaeum</taxon>
    </lineage>
</organism>
<dbReference type="Proteomes" id="UP000000578">
    <property type="component" value="Chromosome"/>
</dbReference>
<evidence type="ECO:0000313" key="4">
    <source>
        <dbReference type="Proteomes" id="UP000000578"/>
    </source>
</evidence>
<dbReference type="Pfam" id="PF13192">
    <property type="entry name" value="Thioredoxin_3"/>
    <property type="match status" value="1"/>
</dbReference>
<dbReference type="EnsemblBacteria" id="AAR39303">
    <property type="protein sequence ID" value="AAR39303"/>
    <property type="gene ID" value="NEQ459"/>
</dbReference>
<reference evidence="3 4" key="1">
    <citation type="journal article" date="2003" name="Proc. Natl. Acad. Sci. U.S.A.">
        <title>The genome of Nanoarchaeum equitans: insights into early archaeal evolution and derived parasitism.</title>
        <authorList>
            <person name="Waters E."/>
            <person name="Hohn M.J."/>
            <person name="Ahel I."/>
            <person name="Graham D.E."/>
            <person name="Adams M.D."/>
            <person name="Barnstead M."/>
            <person name="Beeson K.Y."/>
            <person name="Bibbs L."/>
            <person name="Bolanos R."/>
            <person name="Keller M."/>
            <person name="Kretz K."/>
            <person name="Lin X."/>
            <person name="Mathur E."/>
            <person name="Ni J."/>
            <person name="Podar M."/>
            <person name="Richardson T."/>
            <person name="Sutton G.G."/>
            <person name="Simon M."/>
            <person name="Soll D."/>
            <person name="Stetter K.O."/>
            <person name="Short J.M."/>
            <person name="Noordewier M."/>
        </authorList>
    </citation>
    <scope>NUCLEOTIDE SEQUENCE [LARGE SCALE GENOMIC DNA]</scope>
    <source>
        <strain evidence="3 4">Kin4-M</strain>
    </source>
</reference>
<evidence type="ECO:0000259" key="2">
    <source>
        <dbReference type="Pfam" id="PF13192"/>
    </source>
</evidence>
<dbReference type="InterPro" id="IPR012336">
    <property type="entry name" value="Thioredoxin-like_fold"/>
</dbReference>
<evidence type="ECO:0000256" key="1">
    <source>
        <dbReference type="ARBA" id="ARBA00007787"/>
    </source>
</evidence>